<comment type="similarity">
    <text evidence="1">Belongs to the SecY/SEC61-alpha family.</text>
</comment>
<dbReference type="EMBL" id="QLNQ01000029">
    <property type="protein sequence ID" value="RCK55997.1"/>
    <property type="molecule type" value="Genomic_DNA"/>
</dbReference>
<keyword evidence="2" id="KW-0812">Transmembrane</keyword>
<evidence type="ECO:0000256" key="1">
    <source>
        <dbReference type="RuleBase" id="RU004349"/>
    </source>
</evidence>
<feature type="transmembrane region" description="Helical" evidence="2">
    <location>
        <begin position="124"/>
        <end position="141"/>
    </location>
</feature>
<dbReference type="InterPro" id="IPR002208">
    <property type="entry name" value="SecY/SEC61-alpha"/>
</dbReference>
<evidence type="ECO:0000256" key="2">
    <source>
        <dbReference type="SAM" id="Phobius"/>
    </source>
</evidence>
<dbReference type="GO" id="GO:0016020">
    <property type="term" value="C:membrane"/>
    <property type="evidence" value="ECO:0007669"/>
    <property type="project" value="InterPro"/>
</dbReference>
<feature type="transmembrane region" description="Helical" evidence="2">
    <location>
        <begin position="459"/>
        <end position="477"/>
    </location>
</feature>
<dbReference type="InterPro" id="IPR023201">
    <property type="entry name" value="SecY_dom_sf"/>
</dbReference>
<dbReference type="Gene3D" id="1.10.3370.10">
    <property type="entry name" value="SecY subunit domain"/>
    <property type="match status" value="1"/>
</dbReference>
<gene>
    <name evidence="4" type="primary">SSH1_0</name>
    <name evidence="4" type="ORF">Cantr_05149</name>
</gene>
<feature type="transmembrane region" description="Helical" evidence="2">
    <location>
        <begin position="383"/>
        <end position="401"/>
    </location>
</feature>
<dbReference type="OrthoDB" id="420669at2759"/>
<dbReference type="SUPFAM" id="SSF103491">
    <property type="entry name" value="Preprotein translocase SecY subunit"/>
    <property type="match status" value="1"/>
</dbReference>
<feature type="transmembrane region" description="Helical" evidence="2">
    <location>
        <begin position="432"/>
        <end position="453"/>
    </location>
</feature>
<dbReference type="Pfam" id="PF10559">
    <property type="entry name" value="Plug_translocon"/>
    <property type="match status" value="1"/>
</dbReference>
<accession>A0A367XQV7</accession>
<feature type="transmembrane region" description="Helical" evidence="2">
    <location>
        <begin position="161"/>
        <end position="179"/>
    </location>
</feature>
<evidence type="ECO:0000313" key="4">
    <source>
        <dbReference type="EMBL" id="RCK55997.1"/>
    </source>
</evidence>
<dbReference type="Proteomes" id="UP000253472">
    <property type="component" value="Unassembled WGS sequence"/>
</dbReference>
<reference evidence="4 5" key="1">
    <citation type="submission" date="2018-06" db="EMBL/GenBank/DDBJ databases">
        <title>Whole genome sequencing of Candida tropicalis (genome annotated by CSBL at Korea University).</title>
        <authorList>
            <person name="Ahn J."/>
        </authorList>
    </citation>
    <scope>NUCLEOTIDE SEQUENCE [LARGE SCALE GENOMIC DNA]</scope>
    <source>
        <strain evidence="4 5">ATCC 20962</strain>
    </source>
</reference>
<keyword evidence="2" id="KW-0472">Membrane</keyword>
<dbReference type="PANTHER" id="PTHR10906">
    <property type="entry name" value="SECY/SEC61-ALPHA FAMILY MEMBER"/>
    <property type="match status" value="1"/>
</dbReference>
<organism evidence="4 5">
    <name type="scientific">Candida viswanathii</name>
    <dbReference type="NCBI Taxonomy" id="5486"/>
    <lineage>
        <taxon>Eukaryota</taxon>
        <taxon>Fungi</taxon>
        <taxon>Dikarya</taxon>
        <taxon>Ascomycota</taxon>
        <taxon>Saccharomycotina</taxon>
        <taxon>Pichiomycetes</taxon>
        <taxon>Debaryomycetaceae</taxon>
        <taxon>Candida/Lodderomyces clade</taxon>
        <taxon>Candida</taxon>
    </lineage>
</organism>
<dbReference type="GO" id="GO:0015031">
    <property type="term" value="P:protein transport"/>
    <property type="evidence" value="ECO:0007669"/>
    <property type="project" value="InterPro"/>
</dbReference>
<proteinExistence type="inferred from homology"/>
<dbReference type="PIRSF" id="PIRSF004557">
    <property type="entry name" value="SecY"/>
    <property type="match status" value="1"/>
</dbReference>
<keyword evidence="2" id="KW-1133">Transmembrane helix</keyword>
<evidence type="ECO:0000313" key="5">
    <source>
        <dbReference type="Proteomes" id="UP000253472"/>
    </source>
</evidence>
<comment type="caution">
    <text evidence="4">The sequence shown here is derived from an EMBL/GenBank/DDBJ whole genome shotgun (WGS) entry which is preliminary data.</text>
</comment>
<evidence type="ECO:0000259" key="3">
    <source>
        <dbReference type="Pfam" id="PF10559"/>
    </source>
</evidence>
<feature type="transmembrane region" description="Helical" evidence="2">
    <location>
        <begin position="33"/>
        <end position="53"/>
    </location>
</feature>
<dbReference type="AlphaFoldDB" id="A0A367XQV7"/>
<dbReference type="InterPro" id="IPR019561">
    <property type="entry name" value="Translocon_Sec61/SecY_plug_dom"/>
</dbReference>
<name>A0A367XQV7_9ASCO</name>
<feature type="transmembrane region" description="Helical" evidence="2">
    <location>
        <begin position="84"/>
        <end position="103"/>
    </location>
</feature>
<dbReference type="STRING" id="5486.A0A367XQV7"/>
<feature type="transmembrane region" description="Helical" evidence="2">
    <location>
        <begin position="300"/>
        <end position="326"/>
    </location>
</feature>
<feature type="domain" description="Translocon Sec61/SecY plug" evidence="3">
    <location>
        <begin position="41"/>
        <end position="77"/>
    </location>
</feature>
<dbReference type="Pfam" id="PF00344">
    <property type="entry name" value="SecY"/>
    <property type="match status" value="1"/>
</dbReference>
<keyword evidence="5" id="KW-1185">Reference proteome</keyword>
<feature type="transmembrane region" description="Helical" evidence="2">
    <location>
        <begin position="261"/>
        <end position="280"/>
    </location>
</feature>
<feature type="transmembrane region" description="Helical" evidence="2">
    <location>
        <begin position="186"/>
        <end position="205"/>
    </location>
</feature>
<protein>
    <submittedName>
        <fullName evidence="4">Sec sixty-one</fullName>
    </submittedName>
</protein>
<sequence length="501" mass="55216">MSGFRLLDLVKFFLPILPEIEAPYEKISFDEKIVYTVGSAILFLFGQLPVYGLKLDSQFLINDPFYNFRSIFAMNKGTLFELGLLPMITAGFIWQILAGLRLINVNFKLRYDRELFQTGQKLTSFVLSAVFAAGLIYSGYYDNAIKGYDIVKDSTVPYGSYLIIFLQITTWSWIVTLIVEIFDKGYSFGSGVLSFLAIQVGSDFVGKVLGLESFKIINSNRYESYGALMNLLRNFSIFKPSQTINQIWHAFTRVQLPNLTHFYIALLSILLVIYLQNMRIELPIRSSKVRGMNNVYPIRLLYTGGLPVLFAFTVVANIQVLGYLIVSIASKFGVSDSITSWLAHYVLDPGSNNLVLTSGALSYFSSTPTPFTAMLSPVKTTTYALSVVALSVWFSLKWSYISGGSPKDISKQFKDQGISLSGKRDISIAKELGRVVPVAAVSGAFCLSAVVVAGEVLGGLGNGVAAIVGITSTFAILEEFMLEYQQSGGMSGQFANAMSGF</sequence>